<organism evidence="3">
    <name type="scientific">viral metagenome</name>
    <dbReference type="NCBI Taxonomy" id="1070528"/>
    <lineage>
        <taxon>unclassified sequences</taxon>
        <taxon>metagenomes</taxon>
        <taxon>organismal metagenomes</taxon>
    </lineage>
</organism>
<evidence type="ECO:0000256" key="1">
    <source>
        <dbReference type="SAM" id="Coils"/>
    </source>
</evidence>
<evidence type="ECO:0000256" key="2">
    <source>
        <dbReference type="SAM" id="Phobius"/>
    </source>
</evidence>
<dbReference type="AlphaFoldDB" id="A0A6C0H1U5"/>
<dbReference type="EMBL" id="MN739850">
    <property type="protein sequence ID" value="QHT74502.1"/>
    <property type="molecule type" value="Genomic_DNA"/>
</dbReference>
<evidence type="ECO:0000313" key="3">
    <source>
        <dbReference type="EMBL" id="QHT74502.1"/>
    </source>
</evidence>
<keyword evidence="2" id="KW-0472">Membrane</keyword>
<feature type="transmembrane region" description="Helical" evidence="2">
    <location>
        <begin position="79"/>
        <end position="97"/>
    </location>
</feature>
<accession>A0A6C0H1U5</accession>
<keyword evidence="2" id="KW-0812">Transmembrane</keyword>
<keyword evidence="2" id="KW-1133">Transmembrane helix</keyword>
<name>A0A6C0H1U5_9ZZZZ</name>
<feature type="coiled-coil region" evidence="1">
    <location>
        <begin position="118"/>
        <end position="145"/>
    </location>
</feature>
<protein>
    <submittedName>
        <fullName evidence="3">Uncharacterized protein</fullName>
    </submittedName>
</protein>
<proteinExistence type="predicted"/>
<reference evidence="3" key="1">
    <citation type="journal article" date="2020" name="Nature">
        <title>Giant virus diversity and host interactions through global metagenomics.</title>
        <authorList>
            <person name="Schulz F."/>
            <person name="Roux S."/>
            <person name="Paez-Espino D."/>
            <person name="Jungbluth S."/>
            <person name="Walsh D.A."/>
            <person name="Denef V.J."/>
            <person name="McMahon K.D."/>
            <person name="Konstantinidis K.T."/>
            <person name="Eloe-Fadrosh E.A."/>
            <person name="Kyrpides N.C."/>
            <person name="Woyke T."/>
        </authorList>
    </citation>
    <scope>NUCLEOTIDE SEQUENCE</scope>
    <source>
        <strain evidence="3">GVMAG-M-3300023179-59</strain>
    </source>
</reference>
<sequence>MTNKKESKSQVNKIFSYLHNHIQNINNSKIFAGLMIITLNIASKFVNIKLSKTMEAYLKFSFSRQILVFAIAWMGTRDIYIAFFITVMFVIVTEFLFHEESMFFVFPEEFRDRHISMLENEDSDKEITEEDIRKATEVLEKAKQQNKMNPELQSYPVK</sequence>
<keyword evidence="1" id="KW-0175">Coiled coil</keyword>